<feature type="transmembrane region" description="Helical" evidence="1">
    <location>
        <begin position="89"/>
        <end position="109"/>
    </location>
</feature>
<evidence type="ECO:0000313" key="2">
    <source>
        <dbReference type="EMBL" id="KPV54988.1"/>
    </source>
</evidence>
<gene>
    <name evidence="2" type="ORF">SE17_00410</name>
</gene>
<feature type="transmembrane region" description="Helical" evidence="1">
    <location>
        <begin position="56"/>
        <end position="77"/>
    </location>
</feature>
<keyword evidence="1" id="KW-0812">Transmembrane</keyword>
<comment type="caution">
    <text evidence="2">The sequence shown here is derived from an EMBL/GenBank/DDBJ whole genome shotgun (WGS) entry which is preliminary data.</text>
</comment>
<feature type="transmembrane region" description="Helical" evidence="1">
    <location>
        <begin position="129"/>
        <end position="152"/>
    </location>
</feature>
<accession>A0A0P9HJ20</accession>
<keyword evidence="1" id="KW-1133">Transmembrane helix</keyword>
<name>A0A0P9HJ20_9CHLR</name>
<protein>
    <submittedName>
        <fullName evidence="2">Uncharacterized protein</fullName>
    </submittedName>
</protein>
<dbReference type="EMBL" id="LJCR01000003">
    <property type="protein sequence ID" value="KPV54988.1"/>
    <property type="molecule type" value="Genomic_DNA"/>
</dbReference>
<reference evidence="2 3" key="1">
    <citation type="submission" date="2015-09" db="EMBL/GenBank/DDBJ databases">
        <title>Draft genome sequence of Kouleothrix aurantiaca JCM 19913.</title>
        <authorList>
            <person name="Hemp J."/>
        </authorList>
    </citation>
    <scope>NUCLEOTIDE SEQUENCE [LARGE SCALE GENOMIC DNA]</scope>
    <source>
        <strain evidence="2 3">COM-B</strain>
    </source>
</reference>
<keyword evidence="3" id="KW-1185">Reference proteome</keyword>
<dbReference type="AlphaFoldDB" id="A0A0P9HJ20"/>
<keyword evidence="1" id="KW-0472">Membrane</keyword>
<evidence type="ECO:0000256" key="1">
    <source>
        <dbReference type="SAM" id="Phobius"/>
    </source>
</evidence>
<organism evidence="2 3">
    <name type="scientific">Kouleothrix aurantiaca</name>
    <dbReference type="NCBI Taxonomy" id="186479"/>
    <lineage>
        <taxon>Bacteria</taxon>
        <taxon>Bacillati</taxon>
        <taxon>Chloroflexota</taxon>
        <taxon>Chloroflexia</taxon>
        <taxon>Chloroflexales</taxon>
        <taxon>Roseiflexineae</taxon>
        <taxon>Roseiflexaceae</taxon>
        <taxon>Kouleothrix</taxon>
    </lineage>
</organism>
<sequence length="367" mass="41145">MVSQVPNWSDTRRRTTSMSILDWIALFCIGASLLFWGVLYFSLIAPPLPQLAPQTFVALALTVMSALIIPLFWSILVPTTPAGQLLQKTQWGTVGFWFILGAALYMTWYARLWIGSWWASQTVVADNGLAGPVTVFCLIGFILVPSLAWTVVTPERWLIQIHQAREVRKIERMQQLEDLSYKAMIARARAILNAELAGSAVSRIPELGGLLMTSEKLTHQALYQVAQGYSAMYNAELRLGLESEPEIEERYRGTVNQLVAAYNEIPDLSQAALPRLERETVESRANVKAGVEAGNHSTLARLSTPARQNYIAARNVLGDGAWMRRDLETALSCQHSEASERIREWKAVGLVVSVDDPKWHYRFTEVR</sequence>
<feature type="transmembrane region" description="Helical" evidence="1">
    <location>
        <begin position="20"/>
        <end position="44"/>
    </location>
</feature>
<proteinExistence type="predicted"/>
<dbReference type="Proteomes" id="UP000050509">
    <property type="component" value="Unassembled WGS sequence"/>
</dbReference>
<evidence type="ECO:0000313" key="3">
    <source>
        <dbReference type="Proteomes" id="UP000050509"/>
    </source>
</evidence>